<dbReference type="Proteomes" id="UP000011115">
    <property type="component" value="Unassembled WGS sequence"/>
</dbReference>
<evidence type="ECO:0000313" key="2">
    <source>
        <dbReference type="Proteomes" id="UP000011115"/>
    </source>
</evidence>
<gene>
    <name evidence="1" type="primary">LOC102590960</name>
</gene>
<organism evidence="1 2">
    <name type="scientific">Solanum tuberosum</name>
    <name type="common">Potato</name>
    <dbReference type="NCBI Taxonomy" id="4113"/>
    <lineage>
        <taxon>Eukaryota</taxon>
        <taxon>Viridiplantae</taxon>
        <taxon>Streptophyta</taxon>
        <taxon>Embryophyta</taxon>
        <taxon>Tracheophyta</taxon>
        <taxon>Spermatophyta</taxon>
        <taxon>Magnoliopsida</taxon>
        <taxon>eudicotyledons</taxon>
        <taxon>Gunneridae</taxon>
        <taxon>Pentapetalae</taxon>
        <taxon>asterids</taxon>
        <taxon>lamiids</taxon>
        <taxon>Solanales</taxon>
        <taxon>Solanaceae</taxon>
        <taxon>Solanoideae</taxon>
        <taxon>Solaneae</taxon>
        <taxon>Solanum</taxon>
    </lineage>
</organism>
<dbReference type="HOGENOM" id="CLU_2982855_0_0_1"/>
<sequence length="58" mass="6752">MWKEIGDREFGKLRPNLFSNRIKSARIASIQLSNYKDIISPHRGSVNSLQVTFHFLSF</sequence>
<protein>
    <submittedName>
        <fullName evidence="1">WD-repeat protein</fullName>
    </submittedName>
</protein>
<dbReference type="Gramene" id="PGSC0003DMT400030159">
    <property type="protein sequence ID" value="PGSC0003DMT400030159"/>
    <property type="gene ID" value="PGSC0003DMG400011544"/>
</dbReference>
<evidence type="ECO:0000313" key="1">
    <source>
        <dbReference type="EnsemblPlants" id="PGSC0003DMT400030159"/>
    </source>
</evidence>
<dbReference type="AlphaFoldDB" id="M1ATT6"/>
<keyword evidence="2" id="KW-1185">Reference proteome</keyword>
<name>M1ATT6_SOLTU</name>
<accession>M1ATT6</accession>
<proteinExistence type="predicted"/>
<reference evidence="2" key="1">
    <citation type="journal article" date="2011" name="Nature">
        <title>Genome sequence and analysis of the tuber crop potato.</title>
        <authorList>
            <consortium name="The Potato Genome Sequencing Consortium"/>
        </authorList>
    </citation>
    <scope>NUCLEOTIDE SEQUENCE [LARGE SCALE GENOMIC DNA]</scope>
    <source>
        <strain evidence="2">cv. DM1-3 516 R44</strain>
    </source>
</reference>
<dbReference type="EnsemblPlants" id="PGSC0003DMT400030159">
    <property type="protein sequence ID" value="PGSC0003DMT400030159"/>
    <property type="gene ID" value="PGSC0003DMG400011544"/>
</dbReference>
<dbReference type="OrthoDB" id="361494at2759"/>
<dbReference type="ExpressionAtlas" id="M1ATT6">
    <property type="expression patterns" value="baseline and differential"/>
</dbReference>
<reference evidence="1" key="2">
    <citation type="submission" date="2015-06" db="UniProtKB">
        <authorList>
            <consortium name="EnsemblPlants"/>
        </authorList>
    </citation>
    <scope>IDENTIFICATION</scope>
    <source>
        <strain evidence="1">DM1-3 516 R44</strain>
    </source>
</reference>